<proteinExistence type="inferred from homology"/>
<dbReference type="NCBIfam" id="TIGR00377">
    <property type="entry name" value="ant_ant_sig"/>
    <property type="match status" value="1"/>
</dbReference>
<feature type="domain" description="STAS" evidence="3">
    <location>
        <begin position="14"/>
        <end position="98"/>
    </location>
</feature>
<evidence type="ECO:0000313" key="4">
    <source>
        <dbReference type="EMBL" id="ADL35674.1"/>
    </source>
</evidence>
<dbReference type="Pfam" id="PF01740">
    <property type="entry name" value="STAS"/>
    <property type="match status" value="1"/>
</dbReference>
<evidence type="ECO:0000256" key="1">
    <source>
        <dbReference type="ARBA" id="ARBA00009013"/>
    </source>
</evidence>
<keyword evidence="5" id="KW-1185">Reference proteome</keyword>
<name>E0RVZ2_BUTPB</name>
<dbReference type="Gene3D" id="3.30.750.24">
    <property type="entry name" value="STAS domain"/>
    <property type="match status" value="1"/>
</dbReference>
<evidence type="ECO:0000259" key="3">
    <source>
        <dbReference type="PROSITE" id="PS50801"/>
    </source>
</evidence>
<reference evidence="4 5" key="1">
    <citation type="journal article" date="2010" name="PLoS ONE">
        <title>The glycobiome of the rumen bacterium Butyrivibrio proteoclasticus B316(T) highlights adaptation to a polysaccharide-rich environment.</title>
        <authorList>
            <person name="Kelly W.J."/>
            <person name="Leahy S.C."/>
            <person name="Altermann E."/>
            <person name="Yeoman C.J."/>
            <person name="Dunne J.C."/>
            <person name="Kong Z."/>
            <person name="Pacheco D.M."/>
            <person name="Li D."/>
            <person name="Noel S.J."/>
            <person name="Moon C.D."/>
            <person name="Cookson A.L."/>
            <person name="Attwood G.T."/>
        </authorList>
    </citation>
    <scope>NUCLEOTIDE SEQUENCE [LARGE SCALE GENOMIC DNA]</scope>
    <source>
        <strain evidence="5">ATCC 51982 / DSM 14932 / B316</strain>
    </source>
</reference>
<dbReference type="HOGENOM" id="CLU_115403_9_2_9"/>
<accession>E0RVZ2</accession>
<dbReference type="InterPro" id="IPR003658">
    <property type="entry name" value="Anti-sigma_ant"/>
</dbReference>
<dbReference type="AlphaFoldDB" id="E0RVZ2"/>
<dbReference type="eggNOG" id="COG1366">
    <property type="taxonomic scope" value="Bacteria"/>
</dbReference>
<evidence type="ECO:0000313" key="5">
    <source>
        <dbReference type="Proteomes" id="UP000001299"/>
    </source>
</evidence>
<dbReference type="GO" id="GO:0043856">
    <property type="term" value="F:anti-sigma factor antagonist activity"/>
    <property type="evidence" value="ECO:0007669"/>
    <property type="project" value="InterPro"/>
</dbReference>
<dbReference type="Proteomes" id="UP000001299">
    <property type="component" value="Chromosome 1"/>
</dbReference>
<sequence length="98" mass="11012">MTITKNLNGDQLEIVLEGRLDTMTAPDLEQVIRESLDNVRNLTVDMKNLEYVSSAGLRTLLIAKKQLHNKGNVKIVNANDIVKEVFEVTGFDELLDVE</sequence>
<dbReference type="SUPFAM" id="SSF52091">
    <property type="entry name" value="SpoIIaa-like"/>
    <property type="match status" value="1"/>
</dbReference>
<dbReference type="KEGG" id="bpb:bpr_I2944"/>
<comment type="similarity">
    <text evidence="1 2">Belongs to the anti-sigma-factor antagonist family.</text>
</comment>
<gene>
    <name evidence="4" type="ordered locus">bpr_I2944</name>
</gene>
<dbReference type="PANTHER" id="PTHR33495">
    <property type="entry name" value="ANTI-SIGMA FACTOR ANTAGONIST TM_1081-RELATED-RELATED"/>
    <property type="match status" value="1"/>
</dbReference>
<dbReference type="STRING" id="515622.bpr_I2944"/>
<dbReference type="PROSITE" id="PS50801">
    <property type="entry name" value="STAS"/>
    <property type="match status" value="1"/>
</dbReference>
<protein>
    <recommendedName>
        <fullName evidence="2">Anti-sigma factor antagonist</fullName>
    </recommendedName>
</protein>
<evidence type="ECO:0000256" key="2">
    <source>
        <dbReference type="RuleBase" id="RU003749"/>
    </source>
</evidence>
<dbReference type="RefSeq" id="WP_013282326.1">
    <property type="nucleotide sequence ID" value="NC_014387.1"/>
</dbReference>
<organism evidence="4 5">
    <name type="scientific">Butyrivibrio proteoclasticus (strain ATCC 51982 / DSM 14932 / B316)</name>
    <name type="common">Clostridium proteoclasticum</name>
    <dbReference type="NCBI Taxonomy" id="515622"/>
    <lineage>
        <taxon>Bacteria</taxon>
        <taxon>Bacillati</taxon>
        <taxon>Bacillota</taxon>
        <taxon>Clostridia</taxon>
        <taxon>Lachnospirales</taxon>
        <taxon>Lachnospiraceae</taxon>
        <taxon>Butyrivibrio</taxon>
    </lineage>
</organism>
<dbReference type="EMBL" id="CP001810">
    <property type="protein sequence ID" value="ADL35674.1"/>
    <property type="molecule type" value="Genomic_DNA"/>
</dbReference>
<dbReference type="InterPro" id="IPR036513">
    <property type="entry name" value="STAS_dom_sf"/>
</dbReference>
<dbReference type="InterPro" id="IPR002645">
    <property type="entry name" value="STAS_dom"/>
</dbReference>
<dbReference type="CDD" id="cd07043">
    <property type="entry name" value="STAS_anti-anti-sigma_factors"/>
    <property type="match status" value="1"/>
</dbReference>